<keyword evidence="1" id="KW-1133">Transmembrane helix</keyword>
<feature type="transmembrane region" description="Helical" evidence="1">
    <location>
        <begin position="1950"/>
        <end position="1973"/>
    </location>
</feature>
<feature type="transmembrane region" description="Helical" evidence="1">
    <location>
        <begin position="1907"/>
        <end position="1930"/>
    </location>
</feature>
<reference evidence="2 3" key="1">
    <citation type="submission" date="2023-08" db="EMBL/GenBank/DDBJ databases">
        <title>Genome sequencing of plant associated microbes to promote plant fitness in Sorghum bicolor and Oryza sativa.</title>
        <authorList>
            <person name="Coleman-Derr D."/>
        </authorList>
    </citation>
    <scope>NUCLEOTIDE SEQUENCE [LARGE SCALE GENOMIC DNA]</scope>
    <source>
        <strain evidence="2 3">SLBN-33</strain>
    </source>
</reference>
<gene>
    <name evidence="2" type="ORF">QF025_001228</name>
</gene>
<organism evidence="2 3">
    <name type="scientific">Paraburkholderia graminis</name>
    <dbReference type="NCBI Taxonomy" id="60548"/>
    <lineage>
        <taxon>Bacteria</taxon>
        <taxon>Pseudomonadati</taxon>
        <taxon>Pseudomonadota</taxon>
        <taxon>Betaproteobacteria</taxon>
        <taxon>Burkholderiales</taxon>
        <taxon>Burkholderiaceae</taxon>
        <taxon>Paraburkholderia</taxon>
    </lineage>
</organism>
<feature type="transmembrane region" description="Helical" evidence="1">
    <location>
        <begin position="1876"/>
        <end position="1895"/>
    </location>
</feature>
<sequence length="2062" mass="225465">MKTILQIKTPDANQYIELRSLQPLSPGTNNGSYVGFSEIRLVRPERTLRWLIDDWVPVELNGPYQTQQSIAQPIYPAKPGYLDKNGYLEFKFHLTSPVIPRTNGLWVRLDVHFDDGGLFLKGAEAQSWIGNGWTPLAESFPDWLRGEHAPWVIERVTNTLGARHLSLSAGNRLLSAHWDKGGPQCGNLVDIDPDFTGQQRDDFIFSLVPTPSTVDGKRMYDISTELVVSPYFGAPAAVNAYALLLADRVRETAPLGARGLHLRCQLQENAQYVPSGWTMHWLDVPGQSDPQAGYLLTLETFTEAHLCAHAYGLATVRARNRLSIVPTWMRTVDPKSVCKLIFDLKRKDFDVADVRLRDVAIDESVDLLVTCGGAVGLDGVTPWELTVRATQLDRKDVDTRSFLNWHFARIDVHPNAHQIGVGSVLLSLDQFAEGQLTLGSSPEYPETCSQNGGPYRRPALETSLSLKFSEARYGPLSMDPEIGFETLSAVVERPRPWTLDLDLEPRGSCPAELSEVAKHDQSRLLHVALNAPKAGEITTDVLLVDPCPLTVVRVYSTETIEGRDIIAEYIDDSDQAPEWRFYTEQGEMRAVLPPQGIGEEMIKGYLFLDPGHPASALPPPDELFDFRLTPVAKLMLDRTDIEMARTEAPWSLRRLLGQRPGVTGMKLESARFELLYGLQAQVETPGLRIAELDGLVGRVPYADALRRKKARFDQGARELEECYADAVSQWQSGLWNRPSWWRVFRDAAQRQTLTVDSGMQYLLRPTRQTANPFRYGDFATKPDAISSTWPRKALRGGVDWPFQSRNIYQELQNAPVSDTGSIEGLAFGALGGEGSQTAAFNHGKTLIISSSRQGRLDSLTVIRVGRISMLWNKARHVIVYERTTRRAPRYDYDEKTPPTGDDLEKQPHWDGFAAVRKVREYIEISQPKRRYPDSATERPVAGPLVQSVFGSTVIPVMSSWGHDILNGFVIALRGPIPPGKEQYFPDPQVFLDFARPDDKGGGAVSQRIVSTDRLVFFSSTRDDDGGDTDQWPAWPGIDFPPVKPSSAPKVPFRSSFTGLRQPDAQPVEFGMEPYTLMLSPAEEGVNLMHGRNVAGLEAKLSNINLARGLPDAFALAAAAQEAQTVAQTFADQRARLLDGLADLRAGLRQRAAADGTAVIAANPQLQADLKSLVALMRSTVDGSDPKAPRLDLTHIPALNLDTMQMNRNNAYVRGVTGDAASLKKQLQQLVNRVAQAQPQDLEPVRREAMALVDATNAQLKEHLGNVGIVRVEALENGRAFLASIEANLGSRIGSLASQASQAVAVLKAQAQAEPERLLVFENAWRESVAAISHDLRGLLDTLRTLVDGALGKWFSPLGDAGTLRVRVLGVIEPVIAELADYLDRWLASLPSFEQQLPAFDALGSELKALLDPTIAQALLAELNTVFAAMVKNLGGWDAALQSVRDEFDKACAQLQSQLLGATLGQIASELNAYADSLESTVKIATDTIVAAVAGSVSKIAGEMGRLQGAFDALSQYQSTIEDSLNQIDAAANGTVGELEQVVVAQVAIAEAHIAAGTRQLEEWARGQIEPALDIGKHNVNAALETVRILAQGPVTEGLQVTREQVGYYFDKALDAVALTPVSAMFNDLGEEALNALSASVPFKSIYDRLQPSIAGLAVRDLFPDFCGIKLTYLLPDLDVPLDDTQRFDWLTIQHGFDKERLSAWARVSIDKRFDENATLFDLGPVKLRLLKPLFRAASDLMVEDGRQRNMTSGRLESDFELSLNDKPMVTLADGVLAFDERGHLDFQFDSNKLVLAPELEFVQQALQKMLPQIDGLVLTPQLPAGIQADLTLPLPDIGTGAFTLTGITLTSRFGLLIGDGFEIRSGLWLSKPERPFGLAVLFLGGGGWFGIEASYKPPSKFVTRVSIGISAGAFVAVNFGFAAGSAGILFTAGVDFYRDWQTGNGTTAVTIGILVWGEFSILGIASAGVRLTLTVTYTDGAMRGDGVLTASIRICWCYTLRVNRAVTKQFSGGSAKRSSAALRGVVSERVRALGANVGAVAGTAAPPDIAKAVKNYFETLAI</sequence>
<keyword evidence="1" id="KW-0472">Membrane</keyword>
<dbReference type="Proteomes" id="UP001245184">
    <property type="component" value="Unassembled WGS sequence"/>
</dbReference>
<evidence type="ECO:0000313" key="3">
    <source>
        <dbReference type="Proteomes" id="UP001245184"/>
    </source>
</evidence>
<proteinExistence type="predicted"/>
<dbReference type="EMBL" id="JAVIZN010000002">
    <property type="protein sequence ID" value="MDR6202508.1"/>
    <property type="molecule type" value="Genomic_DNA"/>
</dbReference>
<comment type="caution">
    <text evidence="2">The sequence shown here is derived from an EMBL/GenBank/DDBJ whole genome shotgun (WGS) entry which is preliminary data.</text>
</comment>
<evidence type="ECO:0000256" key="1">
    <source>
        <dbReference type="SAM" id="Phobius"/>
    </source>
</evidence>
<protein>
    <submittedName>
        <fullName evidence="2">Uncharacterized protein</fullName>
    </submittedName>
</protein>
<accession>A0ABD5CB59</accession>
<dbReference type="RefSeq" id="WP_310030669.1">
    <property type="nucleotide sequence ID" value="NZ_JAVIZN010000002.1"/>
</dbReference>
<keyword evidence="1" id="KW-0812">Transmembrane</keyword>
<name>A0ABD5CB59_9BURK</name>
<evidence type="ECO:0000313" key="2">
    <source>
        <dbReference type="EMBL" id="MDR6202508.1"/>
    </source>
</evidence>